<feature type="signal peptide" evidence="1">
    <location>
        <begin position="1"/>
        <end position="25"/>
    </location>
</feature>
<evidence type="ECO:0000313" key="2">
    <source>
        <dbReference type="EMBL" id="NUB46213.1"/>
    </source>
</evidence>
<organism evidence="2 3">
    <name type="scientific">Fertoeibacter niger</name>
    <dbReference type="NCBI Taxonomy" id="2656921"/>
    <lineage>
        <taxon>Bacteria</taxon>
        <taxon>Pseudomonadati</taxon>
        <taxon>Pseudomonadota</taxon>
        <taxon>Alphaproteobacteria</taxon>
        <taxon>Rhodobacterales</taxon>
        <taxon>Paracoccaceae</taxon>
        <taxon>Fertoeibacter</taxon>
    </lineage>
</organism>
<feature type="chain" id="PRO_5036476018" evidence="1">
    <location>
        <begin position="26"/>
        <end position="83"/>
    </location>
</feature>
<sequence>MKTTAKPVLVVAFALMGALGSPAHANCGGQSNCAEMLLDMERERAAKEAAAARQPTAKPGFWDYVFVVAVGTMIVACTTTDNC</sequence>
<dbReference type="AlphaFoldDB" id="A0A8X8H274"/>
<evidence type="ECO:0000313" key="3">
    <source>
        <dbReference type="Proteomes" id="UP000484076"/>
    </source>
</evidence>
<keyword evidence="3" id="KW-1185">Reference proteome</keyword>
<dbReference type="Proteomes" id="UP000484076">
    <property type="component" value="Unassembled WGS sequence"/>
</dbReference>
<protein>
    <submittedName>
        <fullName evidence="2">Uncharacterized protein</fullName>
    </submittedName>
</protein>
<dbReference type="RefSeq" id="WP_152828376.1">
    <property type="nucleotide sequence ID" value="NZ_WHUT02000012.1"/>
</dbReference>
<name>A0A8X8H274_9RHOB</name>
<keyword evidence="1" id="KW-0732">Signal</keyword>
<accession>A0A8X8H274</accession>
<gene>
    <name evidence="2" type="ORF">GEU84_017610</name>
</gene>
<dbReference type="EMBL" id="WHUT02000012">
    <property type="protein sequence ID" value="NUB46213.1"/>
    <property type="molecule type" value="Genomic_DNA"/>
</dbReference>
<comment type="caution">
    <text evidence="2">The sequence shown here is derived from an EMBL/GenBank/DDBJ whole genome shotgun (WGS) entry which is preliminary data.</text>
</comment>
<reference evidence="2" key="1">
    <citation type="submission" date="2020-05" db="EMBL/GenBank/DDBJ databases">
        <title>Fertoebacter nigrum gen. nov., sp. nov., a new member of the family Rhodobacteraceae.</title>
        <authorList>
            <person name="Szuroczki S."/>
            <person name="Abbaszade G."/>
            <person name="Buni D."/>
            <person name="Schumann P."/>
            <person name="Toth E."/>
        </authorList>
    </citation>
    <scope>NUCLEOTIDE SEQUENCE</scope>
    <source>
        <strain evidence="2">RG-N-1a</strain>
    </source>
</reference>
<proteinExistence type="predicted"/>
<evidence type="ECO:0000256" key="1">
    <source>
        <dbReference type="SAM" id="SignalP"/>
    </source>
</evidence>